<feature type="domain" description="RNA polymerase sigma factor 70 region 4 type 2" evidence="7">
    <location>
        <begin position="124"/>
        <end position="172"/>
    </location>
</feature>
<dbReference type="InterPro" id="IPR013324">
    <property type="entry name" value="RNA_pol_sigma_r3/r4-like"/>
</dbReference>
<dbReference type="InterPro" id="IPR039425">
    <property type="entry name" value="RNA_pol_sigma-70-like"/>
</dbReference>
<dbReference type="InterPro" id="IPR013249">
    <property type="entry name" value="RNA_pol_sigma70_r4_t2"/>
</dbReference>
<dbReference type="Pfam" id="PF04542">
    <property type="entry name" value="Sigma70_r2"/>
    <property type="match status" value="1"/>
</dbReference>
<organism evidence="8 9">
    <name type="scientific">Xanthobacter autotrophicus</name>
    <dbReference type="NCBI Taxonomy" id="280"/>
    <lineage>
        <taxon>Bacteria</taxon>
        <taxon>Pseudomonadati</taxon>
        <taxon>Pseudomonadota</taxon>
        <taxon>Alphaproteobacteria</taxon>
        <taxon>Hyphomicrobiales</taxon>
        <taxon>Xanthobacteraceae</taxon>
        <taxon>Xanthobacter</taxon>
    </lineage>
</organism>
<dbReference type="GO" id="GO:0003677">
    <property type="term" value="F:DNA binding"/>
    <property type="evidence" value="ECO:0007669"/>
    <property type="project" value="InterPro"/>
</dbReference>
<dbReference type="GO" id="GO:0016987">
    <property type="term" value="F:sigma factor activity"/>
    <property type="evidence" value="ECO:0007669"/>
    <property type="project" value="UniProtKB-KW"/>
</dbReference>
<dbReference type="Pfam" id="PF08281">
    <property type="entry name" value="Sigma70_r4_2"/>
    <property type="match status" value="1"/>
</dbReference>
<evidence type="ECO:0000256" key="3">
    <source>
        <dbReference type="ARBA" id="ARBA00023082"/>
    </source>
</evidence>
<comment type="similarity">
    <text evidence="1">Belongs to the sigma-70 factor family. ECF subfamily.</text>
</comment>
<accession>A0A6C1KGW3</accession>
<dbReference type="GO" id="GO:0006352">
    <property type="term" value="P:DNA-templated transcription initiation"/>
    <property type="evidence" value="ECO:0007669"/>
    <property type="project" value="InterPro"/>
</dbReference>
<dbReference type="Gene3D" id="1.10.1740.10">
    <property type="match status" value="1"/>
</dbReference>
<dbReference type="Gene3D" id="1.10.10.10">
    <property type="entry name" value="Winged helix-like DNA-binding domain superfamily/Winged helix DNA-binding domain"/>
    <property type="match status" value="1"/>
</dbReference>
<gene>
    <name evidence="8" type="ORF">FBQ73_10405</name>
</gene>
<evidence type="ECO:0000313" key="8">
    <source>
        <dbReference type="EMBL" id="TLX43051.1"/>
    </source>
</evidence>
<dbReference type="Proteomes" id="UP000305131">
    <property type="component" value="Unassembled WGS sequence"/>
</dbReference>
<dbReference type="InterPro" id="IPR007627">
    <property type="entry name" value="RNA_pol_sigma70_r2"/>
</dbReference>
<dbReference type="RefSeq" id="WP_138399407.1">
    <property type="nucleotide sequence ID" value="NZ_JBAFVI010000002.1"/>
</dbReference>
<dbReference type="SUPFAM" id="SSF88946">
    <property type="entry name" value="Sigma2 domain of RNA polymerase sigma factors"/>
    <property type="match status" value="1"/>
</dbReference>
<evidence type="ECO:0000256" key="1">
    <source>
        <dbReference type="ARBA" id="ARBA00010641"/>
    </source>
</evidence>
<reference evidence="8 9" key="1">
    <citation type="submission" date="2019-05" db="EMBL/GenBank/DDBJ databases">
        <authorList>
            <person name="Zhou X."/>
        </authorList>
    </citation>
    <scope>NUCLEOTIDE SEQUENCE [LARGE SCALE GENOMIC DNA]</scope>
    <source>
        <strain evidence="8 9">DSM 432</strain>
    </source>
</reference>
<dbReference type="InterPro" id="IPR014284">
    <property type="entry name" value="RNA_pol_sigma-70_dom"/>
</dbReference>
<dbReference type="PANTHER" id="PTHR43133:SF63">
    <property type="entry name" value="RNA POLYMERASE SIGMA FACTOR FECI-RELATED"/>
    <property type="match status" value="1"/>
</dbReference>
<evidence type="ECO:0000256" key="4">
    <source>
        <dbReference type="ARBA" id="ARBA00023163"/>
    </source>
</evidence>
<keyword evidence="4" id="KW-0804">Transcription</keyword>
<evidence type="ECO:0000259" key="6">
    <source>
        <dbReference type="Pfam" id="PF04542"/>
    </source>
</evidence>
<dbReference type="InterPro" id="IPR013325">
    <property type="entry name" value="RNA_pol_sigma_r2"/>
</dbReference>
<dbReference type="OrthoDB" id="9794372at2"/>
<feature type="compositionally biased region" description="Basic residues" evidence="5">
    <location>
        <begin position="250"/>
        <end position="260"/>
    </location>
</feature>
<evidence type="ECO:0000259" key="7">
    <source>
        <dbReference type="Pfam" id="PF08281"/>
    </source>
</evidence>
<protein>
    <submittedName>
        <fullName evidence="8">Sigma-70 family RNA polymerase sigma factor</fullName>
    </submittedName>
</protein>
<proteinExistence type="inferred from homology"/>
<sequence>MTAPLRISSASAALSGAAASASLFDTLLAHRARLVRMAFRIVQSRHLAEDVVEDAAVKLCEGEGIIAADHPAPFLYRLVRNLAIDRARRLKRERSLAGSAEEAAQVAMPCACPLERLEQREMLEAVIRALDTLPPRTRLAFLRHRIDGMPQKDIAEHLGVSRTLVNFMVRDATKVCRDSIDAYCGRTTARCPKASCPKTTCPKTTCPKTSCPKARAAKVSTSDKGQMAKAHPSKTHRPAPRCPVAEAHPSIRRAVPKAVA</sequence>
<dbReference type="EMBL" id="VAUP01000022">
    <property type="protein sequence ID" value="TLX43051.1"/>
    <property type="molecule type" value="Genomic_DNA"/>
</dbReference>
<keyword evidence="3" id="KW-0731">Sigma factor</keyword>
<dbReference type="InterPro" id="IPR036388">
    <property type="entry name" value="WH-like_DNA-bd_sf"/>
</dbReference>
<comment type="caution">
    <text evidence="8">The sequence shown here is derived from an EMBL/GenBank/DDBJ whole genome shotgun (WGS) entry which is preliminary data.</text>
</comment>
<name>A0A6C1KGW3_XANAU</name>
<feature type="region of interest" description="Disordered" evidence="5">
    <location>
        <begin position="217"/>
        <end position="260"/>
    </location>
</feature>
<evidence type="ECO:0000256" key="2">
    <source>
        <dbReference type="ARBA" id="ARBA00023015"/>
    </source>
</evidence>
<dbReference type="NCBIfam" id="TIGR02937">
    <property type="entry name" value="sigma70-ECF"/>
    <property type="match status" value="1"/>
</dbReference>
<feature type="domain" description="RNA polymerase sigma-70 region 2" evidence="6">
    <location>
        <begin position="29"/>
        <end position="92"/>
    </location>
</feature>
<dbReference type="AlphaFoldDB" id="A0A6C1KGW3"/>
<dbReference type="SUPFAM" id="SSF88659">
    <property type="entry name" value="Sigma3 and sigma4 domains of RNA polymerase sigma factors"/>
    <property type="match status" value="1"/>
</dbReference>
<dbReference type="PANTHER" id="PTHR43133">
    <property type="entry name" value="RNA POLYMERASE ECF-TYPE SIGMA FACTO"/>
    <property type="match status" value="1"/>
</dbReference>
<dbReference type="GeneID" id="95773863"/>
<evidence type="ECO:0000256" key="5">
    <source>
        <dbReference type="SAM" id="MobiDB-lite"/>
    </source>
</evidence>
<evidence type="ECO:0000313" key="9">
    <source>
        <dbReference type="Proteomes" id="UP000305131"/>
    </source>
</evidence>
<keyword evidence="2" id="KW-0805">Transcription regulation</keyword>